<proteinExistence type="predicted"/>
<dbReference type="EMBL" id="JRLV01000021">
    <property type="protein sequence ID" value="KGO79086.1"/>
    <property type="molecule type" value="Genomic_DNA"/>
</dbReference>
<evidence type="ECO:0000313" key="2">
    <source>
        <dbReference type="EMBL" id="KGO79086.1"/>
    </source>
</evidence>
<reference evidence="2 3" key="1">
    <citation type="submission" date="2013-09" db="EMBL/GenBank/DDBJ databases">
        <authorList>
            <person name="Zeng Z."/>
            <person name="Chen C."/>
        </authorList>
    </citation>
    <scope>NUCLEOTIDE SEQUENCE [LARGE SCALE GENOMIC DNA]</scope>
    <source>
        <strain evidence="2 3">F44-8</strain>
    </source>
</reference>
<feature type="region of interest" description="Disordered" evidence="1">
    <location>
        <begin position="31"/>
        <end position="58"/>
    </location>
</feature>
<evidence type="ECO:0000256" key="1">
    <source>
        <dbReference type="SAM" id="MobiDB-lite"/>
    </source>
</evidence>
<protein>
    <submittedName>
        <fullName evidence="2">Uncharacterized protein</fullName>
    </submittedName>
</protein>
<dbReference type="RefSeq" id="WP_035135801.1">
    <property type="nucleotide sequence ID" value="NZ_JRLV01000021.1"/>
</dbReference>
<evidence type="ECO:0000313" key="3">
    <source>
        <dbReference type="Proteomes" id="UP000030129"/>
    </source>
</evidence>
<sequence>MASNLQIYFIQITGIISLFFLHSCKPAINDNDSDSIEPEKSTKESPADTMGIVKPTLGNSGNKNYSALTTSKESAEKIKTFLHQKYLKDFDVLKPADRKFSFFQTDFNNDGKDDYFIHLYGSYFCNAEGCTYLLLDNDLNEIAVFNNLYSPIYRSDKTTNGWNDIILFSPDILKDEHQYINIVYKNGKYSYNSKEAEKLYATPSQNCIVMWDNEVSAKEFSF</sequence>
<dbReference type="Proteomes" id="UP000030129">
    <property type="component" value="Unassembled WGS sequence"/>
</dbReference>
<name>A0A0A2LIP4_9FLAO</name>
<organism evidence="2 3">
    <name type="scientific">Flavobacterium beibuense F44-8</name>
    <dbReference type="NCBI Taxonomy" id="1406840"/>
    <lineage>
        <taxon>Bacteria</taxon>
        <taxon>Pseudomonadati</taxon>
        <taxon>Bacteroidota</taxon>
        <taxon>Flavobacteriia</taxon>
        <taxon>Flavobacteriales</taxon>
        <taxon>Flavobacteriaceae</taxon>
        <taxon>Flavobacterium</taxon>
    </lineage>
</organism>
<comment type="caution">
    <text evidence="2">The sequence shown here is derived from an EMBL/GenBank/DDBJ whole genome shotgun (WGS) entry which is preliminary data.</text>
</comment>
<accession>A0A0A2LIP4</accession>
<gene>
    <name evidence="2" type="ORF">Q763_15380</name>
</gene>
<dbReference type="AlphaFoldDB" id="A0A0A2LIP4"/>
<dbReference type="eggNOG" id="ENOG5032UHC">
    <property type="taxonomic scope" value="Bacteria"/>
</dbReference>
<feature type="compositionally biased region" description="Basic and acidic residues" evidence="1">
    <location>
        <begin position="37"/>
        <end position="46"/>
    </location>
</feature>
<keyword evidence="3" id="KW-1185">Reference proteome</keyword>